<proteinExistence type="inferred from homology"/>
<evidence type="ECO:0000256" key="3">
    <source>
        <dbReference type="ARBA" id="ARBA00022833"/>
    </source>
</evidence>
<evidence type="ECO:0000259" key="5">
    <source>
        <dbReference type="PROSITE" id="PS51144"/>
    </source>
</evidence>
<evidence type="ECO:0000256" key="1">
    <source>
        <dbReference type="ARBA" id="ARBA00010718"/>
    </source>
</evidence>
<dbReference type="GO" id="GO:0004089">
    <property type="term" value="F:carbonate dehydratase activity"/>
    <property type="evidence" value="ECO:0007669"/>
    <property type="project" value="UniProtKB-UniRule"/>
</dbReference>
<keyword evidence="7" id="KW-1185">Reference proteome</keyword>
<dbReference type="PROSITE" id="PS00162">
    <property type="entry name" value="ALPHA_CA_1"/>
    <property type="match status" value="1"/>
</dbReference>
<dbReference type="AlphaFoldDB" id="A0AAV8VMJ3"/>
<dbReference type="InterPro" id="IPR023561">
    <property type="entry name" value="Carbonic_anhydrase_a-class"/>
</dbReference>
<dbReference type="GO" id="GO:0005737">
    <property type="term" value="C:cytoplasm"/>
    <property type="evidence" value="ECO:0007669"/>
    <property type="project" value="TreeGrafter"/>
</dbReference>
<sequence>MMDILVRQLRHIAIPMTVCLYKKCGCNSVNFKCTRIFIYSVIYYLVKINIIDSGKNSFPILTGAALHGEYTLDNVHFHWHSEHTIDGKRYPLEAHFVHYKMLYGSMREAINYPDGVIVLGVMFKMADCGSEELNSVVYTTWKVNMPKTKTELSSFDPYSILPGDKKSYYKYSGSLTTPECNEGVTWIVFENPVPLSEEQ</sequence>
<feature type="non-terminal residue" evidence="6">
    <location>
        <position position="199"/>
    </location>
</feature>
<organism evidence="6 7">
    <name type="scientific">Exocentrus adspersus</name>
    <dbReference type="NCBI Taxonomy" id="1586481"/>
    <lineage>
        <taxon>Eukaryota</taxon>
        <taxon>Metazoa</taxon>
        <taxon>Ecdysozoa</taxon>
        <taxon>Arthropoda</taxon>
        <taxon>Hexapoda</taxon>
        <taxon>Insecta</taxon>
        <taxon>Pterygota</taxon>
        <taxon>Neoptera</taxon>
        <taxon>Endopterygota</taxon>
        <taxon>Coleoptera</taxon>
        <taxon>Polyphaga</taxon>
        <taxon>Cucujiformia</taxon>
        <taxon>Chrysomeloidea</taxon>
        <taxon>Cerambycidae</taxon>
        <taxon>Lamiinae</taxon>
        <taxon>Acanthocinini</taxon>
        <taxon>Exocentrus</taxon>
    </lineage>
</organism>
<comment type="catalytic activity">
    <reaction evidence="4">
        <text>hydrogencarbonate + H(+) = CO2 + H2O</text>
        <dbReference type="Rhea" id="RHEA:10748"/>
        <dbReference type="ChEBI" id="CHEBI:15377"/>
        <dbReference type="ChEBI" id="CHEBI:15378"/>
        <dbReference type="ChEBI" id="CHEBI:16526"/>
        <dbReference type="ChEBI" id="CHEBI:17544"/>
        <dbReference type="EC" id="4.2.1.1"/>
    </reaction>
</comment>
<reference evidence="6 7" key="1">
    <citation type="journal article" date="2023" name="Insect Mol. Biol.">
        <title>Genome sequencing provides insights into the evolution of gene families encoding plant cell wall-degrading enzymes in longhorned beetles.</title>
        <authorList>
            <person name="Shin N.R."/>
            <person name="Okamura Y."/>
            <person name="Kirsch R."/>
            <person name="Pauchet Y."/>
        </authorList>
    </citation>
    <scope>NUCLEOTIDE SEQUENCE [LARGE SCALE GENOMIC DNA]</scope>
    <source>
        <strain evidence="6">EAD_L_NR</strain>
    </source>
</reference>
<comment type="similarity">
    <text evidence="1 4">Belongs to the alpha-carbonic anhydrase family.</text>
</comment>
<dbReference type="Proteomes" id="UP001159042">
    <property type="component" value="Unassembled WGS sequence"/>
</dbReference>
<evidence type="ECO:0000313" key="6">
    <source>
        <dbReference type="EMBL" id="KAJ8915202.1"/>
    </source>
</evidence>
<evidence type="ECO:0000256" key="4">
    <source>
        <dbReference type="RuleBase" id="RU367011"/>
    </source>
</evidence>
<dbReference type="Gene3D" id="3.10.200.10">
    <property type="entry name" value="Alpha carbonic anhydrase"/>
    <property type="match status" value="1"/>
</dbReference>
<comment type="function">
    <text evidence="4">Reversible hydration of carbon dioxide.</text>
</comment>
<dbReference type="SMART" id="SM01057">
    <property type="entry name" value="Carb_anhydrase"/>
    <property type="match status" value="1"/>
</dbReference>
<comment type="caution">
    <text evidence="6">The sequence shown here is derived from an EMBL/GenBank/DDBJ whole genome shotgun (WGS) entry which is preliminary data.</text>
</comment>
<name>A0AAV8VMJ3_9CUCU</name>
<feature type="domain" description="Alpha-carbonic anhydrase" evidence="5">
    <location>
        <begin position="1"/>
        <end position="199"/>
    </location>
</feature>
<dbReference type="SUPFAM" id="SSF51069">
    <property type="entry name" value="Carbonic anhydrase"/>
    <property type="match status" value="1"/>
</dbReference>
<dbReference type="PANTHER" id="PTHR18952">
    <property type="entry name" value="CARBONIC ANHYDRASE"/>
    <property type="match status" value="1"/>
</dbReference>
<comment type="cofactor">
    <cofactor evidence="4">
        <name>Zn(2+)</name>
        <dbReference type="ChEBI" id="CHEBI:29105"/>
    </cofactor>
</comment>
<accession>A0AAV8VMJ3</accession>
<dbReference type="PANTHER" id="PTHR18952:SF270">
    <property type="entry name" value="CARBONIC ANHYDRASE"/>
    <property type="match status" value="1"/>
</dbReference>
<dbReference type="EMBL" id="JANEYG010000056">
    <property type="protein sequence ID" value="KAJ8915202.1"/>
    <property type="molecule type" value="Genomic_DNA"/>
</dbReference>
<dbReference type="GO" id="GO:0008270">
    <property type="term" value="F:zinc ion binding"/>
    <property type="evidence" value="ECO:0007669"/>
    <property type="project" value="UniProtKB-UniRule"/>
</dbReference>
<keyword evidence="4" id="KW-0456">Lyase</keyword>
<keyword evidence="2 4" id="KW-0479">Metal-binding</keyword>
<dbReference type="InterPro" id="IPR036398">
    <property type="entry name" value="CA_dom_sf"/>
</dbReference>
<keyword evidence="3 4" id="KW-0862">Zinc</keyword>
<dbReference type="PROSITE" id="PS51144">
    <property type="entry name" value="ALPHA_CA_2"/>
    <property type="match status" value="1"/>
</dbReference>
<dbReference type="InterPro" id="IPR018338">
    <property type="entry name" value="Carbonic_anhydrase_a-class_CS"/>
</dbReference>
<dbReference type="Pfam" id="PF00194">
    <property type="entry name" value="Carb_anhydrase"/>
    <property type="match status" value="1"/>
</dbReference>
<gene>
    <name evidence="6" type="ORF">NQ315_015425</name>
</gene>
<dbReference type="EC" id="4.2.1.1" evidence="4"/>
<dbReference type="InterPro" id="IPR001148">
    <property type="entry name" value="CA_dom"/>
</dbReference>
<evidence type="ECO:0000256" key="2">
    <source>
        <dbReference type="ARBA" id="ARBA00022723"/>
    </source>
</evidence>
<dbReference type="CDD" id="cd00326">
    <property type="entry name" value="alpha_CA"/>
    <property type="match status" value="1"/>
</dbReference>
<protein>
    <recommendedName>
        <fullName evidence="4">Carbonic anhydrase</fullName>
        <ecNumber evidence="4">4.2.1.1</ecNumber>
    </recommendedName>
</protein>
<evidence type="ECO:0000313" key="7">
    <source>
        <dbReference type="Proteomes" id="UP001159042"/>
    </source>
</evidence>